<dbReference type="SUPFAM" id="SSF51735">
    <property type="entry name" value="NAD(P)-binding Rossmann-fold domains"/>
    <property type="match status" value="1"/>
</dbReference>
<evidence type="ECO:0000313" key="4">
    <source>
        <dbReference type="Proteomes" id="UP000285961"/>
    </source>
</evidence>
<dbReference type="Pfam" id="PF01408">
    <property type="entry name" value="GFO_IDH_MocA"/>
    <property type="match status" value="1"/>
</dbReference>
<protein>
    <submittedName>
        <fullName evidence="3">Gfo/Idh/MocA family oxidoreductase</fullName>
    </submittedName>
</protein>
<organism evidence="3 4">
    <name type="scientific">Candidatus Abyssobacteria bacterium SURF_17</name>
    <dbReference type="NCBI Taxonomy" id="2093361"/>
    <lineage>
        <taxon>Bacteria</taxon>
        <taxon>Pseudomonadati</taxon>
        <taxon>Candidatus Hydrogenedentota</taxon>
        <taxon>Candidatus Abyssobacteria</taxon>
    </lineage>
</organism>
<evidence type="ECO:0000259" key="2">
    <source>
        <dbReference type="Pfam" id="PF22725"/>
    </source>
</evidence>
<dbReference type="Proteomes" id="UP000285961">
    <property type="component" value="Unassembled WGS sequence"/>
</dbReference>
<evidence type="ECO:0000259" key="1">
    <source>
        <dbReference type="Pfam" id="PF01408"/>
    </source>
</evidence>
<dbReference type="PANTHER" id="PTHR43708">
    <property type="entry name" value="CONSERVED EXPRESSED OXIDOREDUCTASE (EUROFUNG)"/>
    <property type="match status" value="1"/>
</dbReference>
<comment type="caution">
    <text evidence="3">The sequence shown here is derived from an EMBL/GenBank/DDBJ whole genome shotgun (WGS) entry which is preliminary data.</text>
</comment>
<dbReference type="EMBL" id="QZKI01000108">
    <property type="protein sequence ID" value="RJP67099.1"/>
    <property type="molecule type" value="Genomic_DNA"/>
</dbReference>
<feature type="domain" description="Gfo/Idh/MocA-like oxidoreductase N-terminal" evidence="1">
    <location>
        <begin position="4"/>
        <end position="122"/>
    </location>
</feature>
<dbReference type="InterPro" id="IPR051317">
    <property type="entry name" value="Gfo/Idh/MocA_oxidoreduct"/>
</dbReference>
<name>A0A419ETF2_9BACT</name>
<dbReference type="SUPFAM" id="SSF55347">
    <property type="entry name" value="Glyceraldehyde-3-phosphate dehydrogenase-like, C-terminal domain"/>
    <property type="match status" value="1"/>
</dbReference>
<gene>
    <name evidence="3" type="ORF">C4532_15015</name>
</gene>
<dbReference type="PANTHER" id="PTHR43708:SF8">
    <property type="entry name" value="OXIDOREDUCTASE"/>
    <property type="match status" value="1"/>
</dbReference>
<evidence type="ECO:0000313" key="3">
    <source>
        <dbReference type="EMBL" id="RJP67099.1"/>
    </source>
</evidence>
<sequence>MSKIHIGVIGCGVISDLTVWGYRENERARIVAVCDSDKSKAEAKAGEWKADKVYTDYRQLLADKSIDAVEIITPHHLHCTMAVEAARAGKHISVQKPMACTVAECNQMIAAARSANIILRVNDPFVFYPPIVRAREMIEAGEIGAVSMVRVRTTVGSMECGWYVDPSAWVWRFDKERSGGGNMLDDMHHKFAVALYLGGDVEKVAAFIENREYFVDAPATVMWKYKADQRYGVMECVHASDMYIKTKYYNCEERFEITGSRGILWVTRCTGQLMDIPPLIMCRDGETRGYNDIPAEWEEGFKGSNRHFIDCLLDGSTPHLTGEEAIKVMQFALSTYASDDSQAAINPETIS</sequence>
<dbReference type="Gene3D" id="3.30.360.10">
    <property type="entry name" value="Dihydrodipicolinate Reductase, domain 2"/>
    <property type="match status" value="1"/>
</dbReference>
<dbReference type="Gene3D" id="3.40.50.720">
    <property type="entry name" value="NAD(P)-binding Rossmann-like Domain"/>
    <property type="match status" value="1"/>
</dbReference>
<dbReference type="InterPro" id="IPR000683">
    <property type="entry name" value="Gfo/Idh/MocA-like_OxRdtase_N"/>
</dbReference>
<dbReference type="InterPro" id="IPR055170">
    <property type="entry name" value="GFO_IDH_MocA-like_dom"/>
</dbReference>
<dbReference type="GO" id="GO:0000166">
    <property type="term" value="F:nucleotide binding"/>
    <property type="evidence" value="ECO:0007669"/>
    <property type="project" value="InterPro"/>
</dbReference>
<feature type="domain" description="GFO/IDH/MocA-like oxidoreductase" evidence="2">
    <location>
        <begin position="132"/>
        <end position="264"/>
    </location>
</feature>
<proteinExistence type="predicted"/>
<reference evidence="3 4" key="1">
    <citation type="journal article" date="2017" name="ISME J.">
        <title>Energy and carbon metabolisms in a deep terrestrial subsurface fluid microbial community.</title>
        <authorList>
            <person name="Momper L."/>
            <person name="Jungbluth S.P."/>
            <person name="Lee M.D."/>
            <person name="Amend J.P."/>
        </authorList>
    </citation>
    <scope>NUCLEOTIDE SEQUENCE [LARGE SCALE GENOMIC DNA]</scope>
    <source>
        <strain evidence="3">SURF_17</strain>
    </source>
</reference>
<dbReference type="InterPro" id="IPR036291">
    <property type="entry name" value="NAD(P)-bd_dom_sf"/>
</dbReference>
<accession>A0A419ETF2</accession>
<dbReference type="AlphaFoldDB" id="A0A419ETF2"/>
<dbReference type="Pfam" id="PF22725">
    <property type="entry name" value="GFO_IDH_MocA_C3"/>
    <property type="match status" value="1"/>
</dbReference>